<dbReference type="InterPro" id="IPR025051">
    <property type="entry name" value="DUF3990"/>
</dbReference>
<sequence length="41" mass="4598">MKLYHGSNIEVAEPKLLTNQRLLDFGSGFYLTSSLQQATLI</sequence>
<organism evidence="1 2">
    <name type="scientific">Phocoenobacter atlanticus subsp. atlanticus</name>
    <dbReference type="NCBI Taxonomy" id="3061285"/>
    <lineage>
        <taxon>Bacteria</taxon>
        <taxon>Pseudomonadati</taxon>
        <taxon>Pseudomonadota</taxon>
        <taxon>Gammaproteobacteria</taxon>
        <taxon>Pasteurellales</taxon>
        <taxon>Pasteurellaceae</taxon>
        <taxon>Phocoenobacter</taxon>
        <taxon>Phocoenobacter atlanticus</taxon>
    </lineage>
</organism>
<keyword evidence="2" id="KW-1185">Reference proteome</keyword>
<evidence type="ECO:0000313" key="1">
    <source>
        <dbReference type="EMBL" id="MDP8148732.1"/>
    </source>
</evidence>
<dbReference type="EMBL" id="JASAXT010000010">
    <property type="protein sequence ID" value="MDP8148732.1"/>
    <property type="molecule type" value="Genomic_DNA"/>
</dbReference>
<comment type="caution">
    <text evidence="1">The sequence shown here is derived from an EMBL/GenBank/DDBJ whole genome shotgun (WGS) entry which is preliminary data.</text>
</comment>
<dbReference type="Proteomes" id="UP001226020">
    <property type="component" value="Unassembled WGS sequence"/>
</dbReference>
<dbReference type="GeneID" id="300270327"/>
<dbReference type="RefSeq" id="WP_306346201.1">
    <property type="nucleotide sequence ID" value="NZ_JASAVU010000001.1"/>
</dbReference>
<proteinExistence type="predicted"/>
<evidence type="ECO:0000313" key="2">
    <source>
        <dbReference type="Proteomes" id="UP001226020"/>
    </source>
</evidence>
<protein>
    <submittedName>
        <fullName evidence="1">DUF3990 domain-containing protein</fullName>
    </submittedName>
</protein>
<dbReference type="AlphaFoldDB" id="A0AAW8CCK7"/>
<reference evidence="1 2" key="1">
    <citation type="journal article" date="2023" name="Front. Microbiol.">
        <title>Phylogeography and host specificity of Pasteurellaceae pathogenic to sea-farmed fish in the north-east Atlantic.</title>
        <authorList>
            <person name="Gulla S."/>
            <person name="Colquhoun D.J."/>
            <person name="Olsen A.B."/>
            <person name="Spilsberg B."/>
            <person name="Lagesen K."/>
            <person name="Aakesson C.P."/>
            <person name="Strom S."/>
            <person name="Manji F."/>
            <person name="Birkbeck T.H."/>
            <person name="Nilsen H.K."/>
        </authorList>
    </citation>
    <scope>NUCLEOTIDE SEQUENCE [LARGE SCALE GENOMIC DNA]</scope>
    <source>
        <strain evidence="1 2">NVIB3131</strain>
    </source>
</reference>
<gene>
    <name evidence="1" type="ORF">QJU57_06545</name>
</gene>
<name>A0AAW8CCK7_9PAST</name>
<accession>A0AAW8CCK7</accession>
<dbReference type="Pfam" id="PF13151">
    <property type="entry name" value="DUF3990"/>
    <property type="match status" value="1"/>
</dbReference>